<dbReference type="Proteomes" id="UP001172155">
    <property type="component" value="Unassembled WGS sequence"/>
</dbReference>
<keyword evidence="4" id="KW-0238">DNA-binding</keyword>
<feature type="region of interest" description="Disordered" evidence="7">
    <location>
        <begin position="1"/>
        <end position="62"/>
    </location>
</feature>
<dbReference type="InterPro" id="IPR003173">
    <property type="entry name" value="PC4_C"/>
</dbReference>
<dbReference type="InterPro" id="IPR009044">
    <property type="entry name" value="ssDNA-bd_transcriptional_reg"/>
</dbReference>
<dbReference type="PANTHER" id="PTHR13215">
    <property type="entry name" value="RNA POLYMERASE II TRANSCRIPTIONAL COACTIVATOR"/>
    <property type="match status" value="1"/>
</dbReference>
<dbReference type="EMBL" id="JAUKUD010000006">
    <property type="protein sequence ID" value="KAK0741215.1"/>
    <property type="molecule type" value="Genomic_DNA"/>
</dbReference>
<dbReference type="GO" id="GO:0003713">
    <property type="term" value="F:transcription coactivator activity"/>
    <property type="evidence" value="ECO:0007669"/>
    <property type="project" value="InterPro"/>
</dbReference>
<accession>A0AA40EKZ6</accession>
<evidence type="ECO:0000256" key="5">
    <source>
        <dbReference type="ARBA" id="ARBA00023163"/>
    </source>
</evidence>
<keyword evidence="3" id="KW-0805">Transcription regulation</keyword>
<feature type="domain" description="Transcriptional coactivator p15 (PC4) C-terminal" evidence="8">
    <location>
        <begin position="64"/>
        <end position="115"/>
    </location>
</feature>
<protein>
    <submittedName>
        <fullName evidence="9">Transcriptional Coactivator p15-domain-containing protein</fullName>
    </submittedName>
</protein>
<dbReference type="GO" id="GO:0003677">
    <property type="term" value="F:DNA binding"/>
    <property type="evidence" value="ECO:0007669"/>
    <property type="project" value="UniProtKB-KW"/>
</dbReference>
<comment type="subcellular location">
    <subcellularLocation>
        <location evidence="1">Nucleus</location>
    </subcellularLocation>
</comment>
<dbReference type="InterPro" id="IPR045125">
    <property type="entry name" value="Sub1/Tcp4-like"/>
</dbReference>
<dbReference type="GO" id="GO:0060261">
    <property type="term" value="P:positive regulation of transcription initiation by RNA polymerase II"/>
    <property type="evidence" value="ECO:0007669"/>
    <property type="project" value="InterPro"/>
</dbReference>
<evidence type="ECO:0000256" key="7">
    <source>
        <dbReference type="SAM" id="MobiDB-lite"/>
    </source>
</evidence>
<keyword evidence="10" id="KW-1185">Reference proteome</keyword>
<evidence type="ECO:0000259" key="8">
    <source>
        <dbReference type="Pfam" id="PF02229"/>
    </source>
</evidence>
<evidence type="ECO:0000256" key="2">
    <source>
        <dbReference type="ARBA" id="ARBA00009001"/>
    </source>
</evidence>
<evidence type="ECO:0000256" key="1">
    <source>
        <dbReference type="ARBA" id="ARBA00004123"/>
    </source>
</evidence>
<dbReference type="Pfam" id="PF02229">
    <property type="entry name" value="PC4"/>
    <property type="match status" value="1"/>
</dbReference>
<feature type="compositionally biased region" description="Low complexity" evidence="7">
    <location>
        <begin position="132"/>
        <end position="150"/>
    </location>
</feature>
<proteinExistence type="inferred from homology"/>
<dbReference type="Gene3D" id="2.30.31.10">
    <property type="entry name" value="Transcriptional Coactivator Pc4, Chain A"/>
    <property type="match status" value="1"/>
</dbReference>
<name>A0AA40EKZ6_9PEZI</name>
<evidence type="ECO:0000256" key="3">
    <source>
        <dbReference type="ARBA" id="ARBA00023015"/>
    </source>
</evidence>
<evidence type="ECO:0000313" key="10">
    <source>
        <dbReference type="Proteomes" id="UP001172155"/>
    </source>
</evidence>
<comment type="caution">
    <text evidence="9">The sequence shown here is derived from an EMBL/GenBank/DDBJ whole genome shotgun (WGS) entry which is preliminary data.</text>
</comment>
<feature type="compositionally biased region" description="Basic and acidic residues" evidence="7">
    <location>
        <begin position="45"/>
        <end position="57"/>
    </location>
</feature>
<dbReference type="SUPFAM" id="SSF54447">
    <property type="entry name" value="ssDNA-binding transcriptional regulator domain"/>
    <property type="match status" value="1"/>
</dbReference>
<evidence type="ECO:0000256" key="4">
    <source>
        <dbReference type="ARBA" id="ARBA00023125"/>
    </source>
</evidence>
<evidence type="ECO:0000313" key="9">
    <source>
        <dbReference type="EMBL" id="KAK0741215.1"/>
    </source>
</evidence>
<keyword evidence="5" id="KW-0804">Transcription</keyword>
<gene>
    <name evidence="9" type="ORF">B0T18DRAFT_226797</name>
</gene>
<feature type="compositionally biased region" description="Basic and acidic residues" evidence="7">
    <location>
        <begin position="166"/>
        <end position="175"/>
    </location>
</feature>
<comment type="similarity">
    <text evidence="2">Belongs to the transcriptional coactivator PC4 family.</text>
</comment>
<feature type="region of interest" description="Disordered" evidence="7">
    <location>
        <begin position="132"/>
        <end position="186"/>
    </location>
</feature>
<organism evidence="9 10">
    <name type="scientific">Schizothecium vesticola</name>
    <dbReference type="NCBI Taxonomy" id="314040"/>
    <lineage>
        <taxon>Eukaryota</taxon>
        <taxon>Fungi</taxon>
        <taxon>Dikarya</taxon>
        <taxon>Ascomycota</taxon>
        <taxon>Pezizomycotina</taxon>
        <taxon>Sordariomycetes</taxon>
        <taxon>Sordariomycetidae</taxon>
        <taxon>Sordariales</taxon>
        <taxon>Schizotheciaceae</taxon>
        <taxon>Schizothecium</taxon>
    </lineage>
</organism>
<evidence type="ECO:0000256" key="6">
    <source>
        <dbReference type="ARBA" id="ARBA00023242"/>
    </source>
</evidence>
<reference evidence="9" key="1">
    <citation type="submission" date="2023-06" db="EMBL/GenBank/DDBJ databases">
        <title>Genome-scale phylogeny and comparative genomics of the fungal order Sordariales.</title>
        <authorList>
            <consortium name="Lawrence Berkeley National Laboratory"/>
            <person name="Hensen N."/>
            <person name="Bonometti L."/>
            <person name="Westerberg I."/>
            <person name="Brannstrom I.O."/>
            <person name="Guillou S."/>
            <person name="Cros-Aarteil S."/>
            <person name="Calhoun S."/>
            <person name="Haridas S."/>
            <person name="Kuo A."/>
            <person name="Mondo S."/>
            <person name="Pangilinan J."/>
            <person name="Riley R."/>
            <person name="LaButti K."/>
            <person name="Andreopoulos B."/>
            <person name="Lipzen A."/>
            <person name="Chen C."/>
            <person name="Yanf M."/>
            <person name="Daum C."/>
            <person name="Ng V."/>
            <person name="Clum A."/>
            <person name="Steindorff A."/>
            <person name="Ohm R."/>
            <person name="Martin F."/>
            <person name="Silar P."/>
            <person name="Natvig D."/>
            <person name="Lalanne C."/>
            <person name="Gautier V."/>
            <person name="Ament-velasquez S.L."/>
            <person name="Kruys A."/>
            <person name="Hutchinson M.I."/>
            <person name="Powell A.J."/>
            <person name="Barry K."/>
            <person name="Miller A.N."/>
            <person name="Grigoriev I.V."/>
            <person name="Debuchy R."/>
            <person name="Gladieux P."/>
            <person name="Thoren M.H."/>
            <person name="Johannesson H."/>
        </authorList>
    </citation>
    <scope>NUCLEOTIDE SEQUENCE</scope>
    <source>
        <strain evidence="9">SMH3187-1</strain>
    </source>
</reference>
<keyword evidence="6" id="KW-0539">Nucleus</keyword>
<dbReference type="GO" id="GO:0005634">
    <property type="term" value="C:nucleus"/>
    <property type="evidence" value="ECO:0007669"/>
    <property type="project" value="UniProtKB-SubCell"/>
</dbReference>
<dbReference type="AlphaFoldDB" id="A0AA40EKZ6"/>
<sequence length="186" mass="20302">MPKNKKRHASDGEDEVISPVVKKAKVKTPTKASSPSKPTPPLSKSTEKKSTEKKNTDAEGNEFWELGNKRRIGTSSFKNTLLVNIREYYEQDGQFKPGKKGISLTVDQYRALVQAIPQLNESLRKSGHEIADTVASTATSTDGGARLTASSPPPPTSTSSKKKTSAKREKVRKANIEVTSDEDDSE</sequence>